<evidence type="ECO:0000313" key="2">
    <source>
        <dbReference type="Proteomes" id="UP001054252"/>
    </source>
</evidence>
<gene>
    <name evidence="1" type="ORF">SLEP1_g30630</name>
</gene>
<proteinExistence type="predicted"/>
<evidence type="ECO:0000313" key="1">
    <source>
        <dbReference type="EMBL" id="GKV20515.1"/>
    </source>
</evidence>
<organism evidence="1 2">
    <name type="scientific">Rubroshorea leprosula</name>
    <dbReference type="NCBI Taxonomy" id="152421"/>
    <lineage>
        <taxon>Eukaryota</taxon>
        <taxon>Viridiplantae</taxon>
        <taxon>Streptophyta</taxon>
        <taxon>Embryophyta</taxon>
        <taxon>Tracheophyta</taxon>
        <taxon>Spermatophyta</taxon>
        <taxon>Magnoliopsida</taxon>
        <taxon>eudicotyledons</taxon>
        <taxon>Gunneridae</taxon>
        <taxon>Pentapetalae</taxon>
        <taxon>rosids</taxon>
        <taxon>malvids</taxon>
        <taxon>Malvales</taxon>
        <taxon>Dipterocarpaceae</taxon>
        <taxon>Rubroshorea</taxon>
    </lineage>
</organism>
<dbReference type="EMBL" id="BPVZ01000055">
    <property type="protein sequence ID" value="GKV20515.1"/>
    <property type="molecule type" value="Genomic_DNA"/>
</dbReference>
<sequence>MKSTKIKPQIQSKPKKSISYRTGRYGRNVPVLTLDRNDLFLFSFFIRNDERHTPHVANVFLNLSPVGWRFSECFASVITG</sequence>
<name>A0AAV5KAK9_9ROSI</name>
<dbReference type="Proteomes" id="UP001054252">
    <property type="component" value="Unassembled WGS sequence"/>
</dbReference>
<protein>
    <submittedName>
        <fullName evidence="1">Uncharacterized protein</fullName>
    </submittedName>
</protein>
<comment type="caution">
    <text evidence="1">The sequence shown here is derived from an EMBL/GenBank/DDBJ whole genome shotgun (WGS) entry which is preliminary data.</text>
</comment>
<keyword evidence="2" id="KW-1185">Reference proteome</keyword>
<reference evidence="1 2" key="1">
    <citation type="journal article" date="2021" name="Commun. Biol.">
        <title>The genome of Shorea leprosula (Dipterocarpaceae) highlights the ecological relevance of drought in aseasonal tropical rainforests.</title>
        <authorList>
            <person name="Ng K.K.S."/>
            <person name="Kobayashi M.J."/>
            <person name="Fawcett J.A."/>
            <person name="Hatakeyama M."/>
            <person name="Paape T."/>
            <person name="Ng C.H."/>
            <person name="Ang C.C."/>
            <person name="Tnah L.H."/>
            <person name="Lee C.T."/>
            <person name="Nishiyama T."/>
            <person name="Sese J."/>
            <person name="O'Brien M.J."/>
            <person name="Copetti D."/>
            <person name="Mohd Noor M.I."/>
            <person name="Ong R.C."/>
            <person name="Putra M."/>
            <person name="Sireger I.Z."/>
            <person name="Indrioko S."/>
            <person name="Kosugi Y."/>
            <person name="Izuno A."/>
            <person name="Isagi Y."/>
            <person name="Lee S.L."/>
            <person name="Shimizu K.K."/>
        </authorList>
    </citation>
    <scope>NUCLEOTIDE SEQUENCE [LARGE SCALE GENOMIC DNA]</scope>
    <source>
        <strain evidence="1">214</strain>
    </source>
</reference>
<accession>A0AAV5KAK9</accession>
<dbReference type="AlphaFoldDB" id="A0AAV5KAK9"/>